<dbReference type="STRING" id="555874.SAMN04488065_1079"/>
<dbReference type="InterPro" id="IPR058466">
    <property type="entry name" value="DUF8153"/>
</dbReference>
<proteinExistence type="predicted"/>
<reference evidence="2 3" key="1">
    <citation type="submission" date="2016-10" db="EMBL/GenBank/DDBJ databases">
        <authorList>
            <person name="de Groot N.N."/>
        </authorList>
    </citation>
    <scope>NUCLEOTIDE SEQUENCE [LARGE SCALE GENOMIC DNA]</scope>
    <source>
        <strain evidence="2 3">CGMCC 1.8712</strain>
    </source>
</reference>
<accession>A0A1H3WRA6</accession>
<evidence type="ECO:0000259" key="1">
    <source>
        <dbReference type="Pfam" id="PF26480"/>
    </source>
</evidence>
<dbReference type="EMBL" id="FNQT01000001">
    <property type="protein sequence ID" value="SDZ89673.1"/>
    <property type="molecule type" value="Genomic_DNA"/>
</dbReference>
<dbReference type="Pfam" id="PF26480">
    <property type="entry name" value="DUF8153"/>
    <property type="match status" value="1"/>
</dbReference>
<gene>
    <name evidence="2" type="ORF">SAMN04488065_1079</name>
</gene>
<organism evidence="2 3">
    <name type="scientific">Haloplanus vescus</name>
    <dbReference type="NCBI Taxonomy" id="555874"/>
    <lineage>
        <taxon>Archaea</taxon>
        <taxon>Methanobacteriati</taxon>
        <taxon>Methanobacteriota</taxon>
        <taxon>Stenosarchaea group</taxon>
        <taxon>Halobacteria</taxon>
        <taxon>Halobacteriales</taxon>
        <taxon>Haloferacaceae</taxon>
        <taxon>Haloplanus</taxon>
    </lineage>
</organism>
<sequence length="114" mass="11503">MRRLTRYPVALLVGIGLAALAARVSGAHALPVTAVAIVYSATTALVLAHWDDWAHLSSRSRSSSRTLGALGGGVGAFAGSTLLQVSVPVGMTGLGLYIFGMAVTVADVSPIADG</sequence>
<evidence type="ECO:0000313" key="2">
    <source>
        <dbReference type="EMBL" id="SDZ89673.1"/>
    </source>
</evidence>
<feature type="domain" description="DUF8153" evidence="1">
    <location>
        <begin position="19"/>
        <end position="111"/>
    </location>
</feature>
<protein>
    <recommendedName>
        <fullName evidence="1">DUF8153 domain-containing protein</fullName>
    </recommendedName>
</protein>
<keyword evidence="3" id="KW-1185">Reference proteome</keyword>
<dbReference type="Proteomes" id="UP000236755">
    <property type="component" value="Unassembled WGS sequence"/>
</dbReference>
<dbReference type="OrthoDB" id="291868at2157"/>
<dbReference type="AlphaFoldDB" id="A0A1H3WRA6"/>
<dbReference type="RefSeq" id="WP_092632559.1">
    <property type="nucleotide sequence ID" value="NZ_FNQT01000001.1"/>
</dbReference>
<name>A0A1H3WRA6_9EURY</name>
<evidence type="ECO:0000313" key="3">
    <source>
        <dbReference type="Proteomes" id="UP000236755"/>
    </source>
</evidence>